<feature type="compositionally biased region" description="Low complexity" evidence="8">
    <location>
        <begin position="537"/>
        <end position="552"/>
    </location>
</feature>
<accession>A0A8V5GP43</accession>
<evidence type="ECO:0000256" key="3">
    <source>
        <dbReference type="ARBA" id="ARBA00022490"/>
    </source>
</evidence>
<reference evidence="9" key="2">
    <citation type="submission" date="2025-08" db="UniProtKB">
        <authorList>
            <consortium name="Ensembl"/>
        </authorList>
    </citation>
    <scope>IDENTIFICATION</scope>
</reference>
<dbReference type="GO" id="GO:0005737">
    <property type="term" value="C:cytoplasm"/>
    <property type="evidence" value="ECO:0007669"/>
    <property type="project" value="UniProtKB-SubCell"/>
</dbReference>
<evidence type="ECO:0000256" key="8">
    <source>
        <dbReference type="SAM" id="MobiDB-lite"/>
    </source>
</evidence>
<comment type="function">
    <text evidence="6">Plays a role in nonsense-mediated mRNA decay.</text>
</comment>
<feature type="compositionally biased region" description="Basic and acidic residues" evidence="8">
    <location>
        <begin position="421"/>
        <end position="430"/>
    </location>
</feature>
<dbReference type="Ensembl" id="ENSMUNT00000009709.2">
    <property type="protein sequence ID" value="ENSMUNP00000008400.2"/>
    <property type="gene ID" value="ENSMUNG00000006673.2"/>
</dbReference>
<dbReference type="InterPro" id="IPR011990">
    <property type="entry name" value="TPR-like_helical_dom_sf"/>
</dbReference>
<dbReference type="InterPro" id="IPR019458">
    <property type="entry name" value="Est1-like_N"/>
</dbReference>
<evidence type="ECO:0000256" key="5">
    <source>
        <dbReference type="ARBA" id="ARBA00023242"/>
    </source>
</evidence>
<dbReference type="GO" id="GO:0005697">
    <property type="term" value="C:telomerase holoenzyme complex"/>
    <property type="evidence" value="ECO:0007669"/>
    <property type="project" value="TreeGrafter"/>
</dbReference>
<keyword evidence="5 6" id="KW-0539">Nucleus</keyword>
<dbReference type="InterPro" id="IPR002716">
    <property type="entry name" value="PIN_dom"/>
</dbReference>
<dbReference type="CDD" id="cd09884">
    <property type="entry name" value="PIN_Smg5-like"/>
    <property type="match status" value="1"/>
</dbReference>
<accession>A0A8C6J502</accession>
<feature type="region of interest" description="Disordered" evidence="8">
    <location>
        <begin position="606"/>
        <end position="625"/>
    </location>
</feature>
<evidence type="ECO:0000256" key="1">
    <source>
        <dbReference type="ARBA" id="ARBA00004123"/>
    </source>
</evidence>
<reference evidence="9" key="3">
    <citation type="submission" date="2025-09" db="UniProtKB">
        <authorList>
            <consortium name="Ensembl"/>
        </authorList>
    </citation>
    <scope>IDENTIFICATION</scope>
</reference>
<keyword evidence="10" id="KW-1185">Reference proteome</keyword>
<dbReference type="SUPFAM" id="SSF48452">
    <property type="entry name" value="TPR-like"/>
    <property type="match status" value="1"/>
</dbReference>
<evidence type="ECO:0000256" key="4">
    <source>
        <dbReference type="ARBA" id="ARBA00023161"/>
    </source>
</evidence>
<dbReference type="GO" id="GO:0070034">
    <property type="term" value="F:telomerase RNA binding"/>
    <property type="evidence" value="ECO:0007669"/>
    <property type="project" value="TreeGrafter"/>
</dbReference>
<keyword evidence="7" id="KW-0175">Coiled coil</keyword>
<dbReference type="PANTHER" id="PTHR15696">
    <property type="entry name" value="SMG-7 SUPPRESSOR WITH MORPHOLOGICAL EFFECT ON GENITALIA PROTEIN 7"/>
    <property type="match status" value="1"/>
</dbReference>
<organism evidence="9 10">
    <name type="scientific">Melopsittacus undulatus</name>
    <name type="common">Budgerigar</name>
    <name type="synonym">Psittacus undulatus</name>
    <dbReference type="NCBI Taxonomy" id="13146"/>
    <lineage>
        <taxon>Eukaryota</taxon>
        <taxon>Metazoa</taxon>
        <taxon>Chordata</taxon>
        <taxon>Craniata</taxon>
        <taxon>Vertebrata</taxon>
        <taxon>Euteleostomi</taxon>
        <taxon>Archelosauria</taxon>
        <taxon>Archosauria</taxon>
        <taxon>Dinosauria</taxon>
        <taxon>Saurischia</taxon>
        <taxon>Theropoda</taxon>
        <taxon>Coelurosauria</taxon>
        <taxon>Aves</taxon>
        <taxon>Neognathae</taxon>
        <taxon>Neoaves</taxon>
        <taxon>Telluraves</taxon>
        <taxon>Australaves</taxon>
        <taxon>Psittaciformes</taxon>
        <taxon>Psittaculidae</taxon>
        <taxon>Melopsittacus</taxon>
    </lineage>
</organism>
<dbReference type="PANTHER" id="PTHR15696:SF7">
    <property type="entry name" value="NONSENSE-MEDIATED MRNA DECAY FACTOR"/>
    <property type="match status" value="1"/>
</dbReference>
<dbReference type="Pfam" id="PF13638">
    <property type="entry name" value="PIN_4"/>
    <property type="match status" value="1"/>
</dbReference>
<dbReference type="SMART" id="SM00670">
    <property type="entry name" value="PINc"/>
    <property type="match status" value="1"/>
</dbReference>
<dbReference type="Gene3D" id="3.40.50.1010">
    <property type="entry name" value="5'-nuclease"/>
    <property type="match status" value="1"/>
</dbReference>
<dbReference type="Pfam" id="PF10374">
    <property type="entry name" value="EST1"/>
    <property type="match status" value="1"/>
</dbReference>
<dbReference type="AlphaFoldDB" id="A0A8C6J502"/>
<dbReference type="FunFam" id="3.40.50.1010:FF:000017">
    <property type="entry name" value="protein SMG5 isoform X2"/>
    <property type="match status" value="1"/>
</dbReference>
<dbReference type="GO" id="GO:0000184">
    <property type="term" value="P:nuclear-transcribed mRNA catabolic process, nonsense-mediated decay"/>
    <property type="evidence" value="ECO:0007669"/>
    <property type="project" value="UniProtKB-KW"/>
</dbReference>
<feature type="region of interest" description="Disordered" evidence="8">
    <location>
        <begin position="407"/>
        <end position="552"/>
    </location>
</feature>
<reference evidence="9" key="1">
    <citation type="submission" date="2020-03" db="EMBL/GenBank/DDBJ databases">
        <title>Melopsittacus undulatus (budgerigar) genome, bMelUnd1, maternal haplotype with Z.</title>
        <authorList>
            <person name="Gedman G."/>
            <person name="Mountcastle J."/>
            <person name="Haase B."/>
            <person name="Formenti G."/>
            <person name="Wright T."/>
            <person name="Apodaca J."/>
            <person name="Pelan S."/>
            <person name="Chow W."/>
            <person name="Rhie A."/>
            <person name="Howe K."/>
            <person name="Fedrigo O."/>
            <person name="Jarvis E.D."/>
        </authorList>
    </citation>
    <scope>NUCLEOTIDE SEQUENCE [LARGE SCALE GENOMIC DNA]</scope>
</reference>
<feature type="compositionally biased region" description="Basic residues" evidence="8">
    <location>
        <begin position="452"/>
        <end position="468"/>
    </location>
</feature>
<evidence type="ECO:0000256" key="7">
    <source>
        <dbReference type="SAM" id="Coils"/>
    </source>
</evidence>
<protein>
    <recommendedName>
        <fullName evidence="6">Nonsense-mediated mRNA decay factor</fullName>
    </recommendedName>
</protein>
<feature type="coiled-coil region" evidence="7">
    <location>
        <begin position="803"/>
        <end position="830"/>
    </location>
</feature>
<proteinExistence type="predicted"/>
<evidence type="ECO:0000256" key="6">
    <source>
        <dbReference type="RuleBase" id="RU369098"/>
    </source>
</evidence>
<feature type="compositionally biased region" description="Basic and acidic residues" evidence="8">
    <location>
        <begin position="441"/>
        <end position="451"/>
    </location>
</feature>
<dbReference type="InterPro" id="IPR045153">
    <property type="entry name" value="Est1/Ebs1-like"/>
</dbReference>
<name>A0A8C6J502_MELUD</name>
<dbReference type="GO" id="GO:0042162">
    <property type="term" value="F:telomeric DNA binding"/>
    <property type="evidence" value="ECO:0007669"/>
    <property type="project" value="TreeGrafter"/>
</dbReference>
<dbReference type="Proteomes" id="UP000694405">
    <property type="component" value="Chromosome 20"/>
</dbReference>
<evidence type="ECO:0000313" key="9">
    <source>
        <dbReference type="Ensembl" id="ENSMUNP00000008400.2"/>
    </source>
</evidence>
<evidence type="ECO:0000256" key="2">
    <source>
        <dbReference type="ARBA" id="ARBA00004496"/>
    </source>
</evidence>
<sequence length="1005" mass="113102">MSQGGGAGESGEPEAKVLHTKRLYRAVVEAVHRLDLILGNKAAYQEVFKPENISLRNKLRELCVKLMFLHPVDYGRKAEELLWRKVYYEVIQLIKTNKKHIHSRSTLECAYRTHLVAGIGFYQHLLLYIQSHYQLELQCCIDWTHVTDPLIGCKKPVSASEKEMEWAQMACHRCLVYLGDLARYQNELAGVDTELLAERFYYQALSVAPHIGMPFNQLGTLAGSKYYNVEATYCYLRCIQSEVSFEGAYGNLKRLYDKAAKMYQQLRKCESRRLSPSKKRGKDIKRLLVSFMYLQSLLQPKSSSLDSELTSLCQSVLEDFNLCLFYLPSPPHLSSSSEEEEEYESGYSFLPDLLIFRMVIICLMSVHSLKRAGSKQYSAAIAFTLALFSHLLNHVNIRLQAELEEGENPVPAFQSDSPDEQEPREPLLEKESEEALGAPQAKEEQRKSEGKKSKKYSRLSCLRRRRHPQQPDESDLSEGFESGSSQGSGKGSEGSDSASDKSDEEAEAAFDVETDSEMNSQESRSDLEDMEEEAGEEASSLNGPASLSTSESSIASNLQAMSTQLFQTKRCFRLAPTFSNILLKPPPDPPLLKDGIESKACVNGDLEKSDDVSDSEESLSSSKSCRNERSLQEKLQIMSNEGLLLTVKVFLDWLRTNTDLILMCAQSSQSLWNRLSVLLNLLPSAADLQESGLALCNEVKDFLSGAELPDPKANLLLPEDVALRNLPPLRSAHKRFNFEQDRPIFTPLEECIVRLCCIRSFGHFITQLQGSILQFNPELGIFISTAQAEQDNLLHQAQAQFHMAAEEARRNRLMRDMAQLRLQLEVSQLEGSLQQPKAHSAMSPYLVPDTQALCQHLALIKHLATSGRFIIIIPRTVIDGLDFLKKENAGARDSIRYLEAEFKKGNRYIRCQKDAGKSLERHKLKRQDLDAWNLYKILDSCKQLTVSQGNGEDDGTGMVTIITGFQLEDPSVFSAPMQAAIQAAASASVELRNVLDFYKQWKELG</sequence>
<gene>
    <name evidence="9" type="primary">LOC101872482</name>
</gene>
<evidence type="ECO:0000313" key="10">
    <source>
        <dbReference type="Proteomes" id="UP000694405"/>
    </source>
</evidence>
<dbReference type="Gene3D" id="1.25.40.10">
    <property type="entry name" value="Tetratricopeptide repeat domain"/>
    <property type="match status" value="1"/>
</dbReference>
<keyword evidence="4 6" id="KW-0866">Nonsense-mediated mRNA decay</keyword>
<keyword evidence="3" id="KW-0963">Cytoplasm</keyword>
<feature type="compositionally biased region" description="Acidic residues" evidence="8">
    <location>
        <begin position="502"/>
        <end position="516"/>
    </location>
</feature>
<comment type="subcellular location">
    <subcellularLocation>
        <location evidence="2">Cytoplasm</location>
    </subcellularLocation>
    <subcellularLocation>
        <location evidence="1 6">Nucleus</location>
    </subcellularLocation>
</comment>
<dbReference type="InterPro" id="IPR018834">
    <property type="entry name" value="DNA/RNA-bd_Est1-type"/>
</dbReference>
<dbReference type="Pfam" id="PF10373">
    <property type="entry name" value="EST1_DNA_bind"/>
    <property type="match status" value="1"/>
</dbReference>